<organism evidence="3 4">
    <name type="scientific">Lentithecium fluviatile CBS 122367</name>
    <dbReference type="NCBI Taxonomy" id="1168545"/>
    <lineage>
        <taxon>Eukaryota</taxon>
        <taxon>Fungi</taxon>
        <taxon>Dikarya</taxon>
        <taxon>Ascomycota</taxon>
        <taxon>Pezizomycotina</taxon>
        <taxon>Dothideomycetes</taxon>
        <taxon>Pleosporomycetidae</taxon>
        <taxon>Pleosporales</taxon>
        <taxon>Massarineae</taxon>
        <taxon>Lentitheciaceae</taxon>
        <taxon>Lentithecium</taxon>
    </lineage>
</organism>
<evidence type="ECO:0000256" key="1">
    <source>
        <dbReference type="SAM" id="MobiDB-lite"/>
    </source>
</evidence>
<protein>
    <recommendedName>
        <fullName evidence="5">Thioesterase domain-containing protein</fullName>
    </recommendedName>
</protein>
<dbReference type="PANTHER" id="PTHR47260">
    <property type="entry name" value="UPF0644 PROTEIN PB2B4.06"/>
    <property type="match status" value="1"/>
</dbReference>
<name>A0A6G1JFZ9_9PLEO</name>
<keyword evidence="2" id="KW-0472">Membrane</keyword>
<dbReference type="InterPro" id="IPR052061">
    <property type="entry name" value="PTE-AB_protein"/>
</dbReference>
<dbReference type="AlphaFoldDB" id="A0A6G1JFZ9"/>
<dbReference type="SUPFAM" id="SSF54637">
    <property type="entry name" value="Thioesterase/thiol ester dehydrase-isomerase"/>
    <property type="match status" value="1"/>
</dbReference>
<evidence type="ECO:0000313" key="3">
    <source>
        <dbReference type="EMBL" id="KAF2689487.1"/>
    </source>
</evidence>
<feature type="transmembrane region" description="Helical" evidence="2">
    <location>
        <begin position="54"/>
        <end position="75"/>
    </location>
</feature>
<dbReference type="EMBL" id="MU005572">
    <property type="protein sequence ID" value="KAF2689487.1"/>
    <property type="molecule type" value="Genomic_DNA"/>
</dbReference>
<evidence type="ECO:0000313" key="4">
    <source>
        <dbReference type="Proteomes" id="UP000799291"/>
    </source>
</evidence>
<dbReference type="Proteomes" id="UP000799291">
    <property type="component" value="Unassembled WGS sequence"/>
</dbReference>
<dbReference type="PANTHER" id="PTHR47260:SF1">
    <property type="entry name" value="UPF0644 PROTEIN PB2B4.06"/>
    <property type="match status" value="1"/>
</dbReference>
<proteinExistence type="predicted"/>
<keyword evidence="2" id="KW-1133">Transmembrane helix</keyword>
<accession>A0A6G1JFZ9</accession>
<dbReference type="OrthoDB" id="506431at2759"/>
<dbReference type="Gene3D" id="3.10.129.10">
    <property type="entry name" value="Hotdog Thioesterase"/>
    <property type="match status" value="1"/>
</dbReference>
<evidence type="ECO:0000256" key="2">
    <source>
        <dbReference type="SAM" id="Phobius"/>
    </source>
</evidence>
<dbReference type="InterPro" id="IPR029069">
    <property type="entry name" value="HotDog_dom_sf"/>
</dbReference>
<sequence length="321" mass="35211">MLQTRILLPRLTCPLRRYPPKWRPHRFQRSSSTQAPASPSPTVPPKRRLFRASYIWYGLVLLTGASLGFTVRNFAAPLPLPLPGSREDELAMRAITSDIEGLDVVKFMRSQGYHLHADTPLRPFEQDQAKAAHKGWTELDIKTNIVESKEDWGSKSRTLTGGSLAGSRGLGVQRAFWNAETRELVAVVWIGGALCGWPGLAHGGAIATIFGDCMSRMVAGPGVSIDSIPEPTSMSVTYAKPTNSTNFYILRAHFSKPHIPPVAPPPDPDPAPAKSWLPSWKDLTKKEQPTENKKAVEIIGTLEDTNGNLCVRVKGTYPVSA</sequence>
<gene>
    <name evidence="3" type="ORF">K458DRAFT_128400</name>
</gene>
<keyword evidence="4" id="KW-1185">Reference proteome</keyword>
<reference evidence="3" key="1">
    <citation type="journal article" date="2020" name="Stud. Mycol.">
        <title>101 Dothideomycetes genomes: a test case for predicting lifestyles and emergence of pathogens.</title>
        <authorList>
            <person name="Haridas S."/>
            <person name="Albert R."/>
            <person name="Binder M."/>
            <person name="Bloem J."/>
            <person name="Labutti K."/>
            <person name="Salamov A."/>
            <person name="Andreopoulos B."/>
            <person name="Baker S."/>
            <person name="Barry K."/>
            <person name="Bills G."/>
            <person name="Bluhm B."/>
            <person name="Cannon C."/>
            <person name="Castanera R."/>
            <person name="Culley D."/>
            <person name="Daum C."/>
            <person name="Ezra D."/>
            <person name="Gonzalez J."/>
            <person name="Henrissat B."/>
            <person name="Kuo A."/>
            <person name="Liang C."/>
            <person name="Lipzen A."/>
            <person name="Lutzoni F."/>
            <person name="Magnuson J."/>
            <person name="Mondo S."/>
            <person name="Nolan M."/>
            <person name="Ohm R."/>
            <person name="Pangilinan J."/>
            <person name="Park H.-J."/>
            <person name="Ramirez L."/>
            <person name="Alfaro M."/>
            <person name="Sun H."/>
            <person name="Tritt A."/>
            <person name="Yoshinaga Y."/>
            <person name="Zwiers L.-H."/>
            <person name="Turgeon B."/>
            <person name="Goodwin S."/>
            <person name="Spatafora J."/>
            <person name="Crous P."/>
            <person name="Grigoriev I."/>
        </authorList>
    </citation>
    <scope>NUCLEOTIDE SEQUENCE</scope>
    <source>
        <strain evidence="3">CBS 122367</strain>
    </source>
</reference>
<feature type="region of interest" description="Disordered" evidence="1">
    <location>
        <begin position="22"/>
        <end position="44"/>
    </location>
</feature>
<evidence type="ECO:0008006" key="5">
    <source>
        <dbReference type="Google" id="ProtNLM"/>
    </source>
</evidence>
<keyword evidence="2" id="KW-0812">Transmembrane</keyword>